<feature type="transmembrane region" description="Helical" evidence="6">
    <location>
        <begin position="196"/>
        <end position="214"/>
    </location>
</feature>
<dbReference type="AlphaFoldDB" id="A0A1G5BAY7"/>
<feature type="transmembrane region" description="Helical" evidence="6">
    <location>
        <begin position="135"/>
        <end position="154"/>
    </location>
</feature>
<dbReference type="Proteomes" id="UP000199354">
    <property type="component" value="Unassembled WGS sequence"/>
</dbReference>
<evidence type="ECO:0000256" key="1">
    <source>
        <dbReference type="ARBA" id="ARBA00004141"/>
    </source>
</evidence>
<dbReference type="GO" id="GO:0016020">
    <property type="term" value="C:membrane"/>
    <property type="evidence" value="ECO:0007669"/>
    <property type="project" value="UniProtKB-SubCell"/>
</dbReference>
<keyword evidence="5 6" id="KW-0472">Membrane</keyword>
<dbReference type="GO" id="GO:0016787">
    <property type="term" value="F:hydrolase activity"/>
    <property type="evidence" value="ECO:0007669"/>
    <property type="project" value="TreeGrafter"/>
</dbReference>
<dbReference type="Pfam" id="PF07947">
    <property type="entry name" value="YhhN"/>
    <property type="match status" value="1"/>
</dbReference>
<accession>A0A1G5BAY7</accession>
<sequence length="230" mass="25532">MKPGTLFKIYILSALVYLPMLVFAEDWAWFAKPLLLPSIVAAVANSGHFPTRRLLVWALLFSWFGDMVLMFADKGESYFIVGLVLFLTAHILYIVLFVRQTHRWSFSGLFWLGLLAVAAYLIGMLYVLYPTLGGLKIPVTVYAVVISAMLLAAFHGSLAWEHRGKLYMLSGAVCFVLSDSLLALNKFKVPLPQASFWIMATYLAAQLLIAYGVLSLNKKQQAVAAPAAFS</sequence>
<evidence type="ECO:0000256" key="4">
    <source>
        <dbReference type="ARBA" id="ARBA00022989"/>
    </source>
</evidence>
<dbReference type="EMBL" id="FMVF01000002">
    <property type="protein sequence ID" value="SCX87297.1"/>
    <property type="molecule type" value="Genomic_DNA"/>
</dbReference>
<evidence type="ECO:0000256" key="2">
    <source>
        <dbReference type="ARBA" id="ARBA00007375"/>
    </source>
</evidence>
<dbReference type="PANTHER" id="PTHR31885:SF6">
    <property type="entry name" value="GH04784P"/>
    <property type="match status" value="1"/>
</dbReference>
<evidence type="ECO:0000256" key="3">
    <source>
        <dbReference type="ARBA" id="ARBA00022692"/>
    </source>
</evidence>
<keyword evidence="8" id="KW-1185">Reference proteome</keyword>
<evidence type="ECO:0000256" key="6">
    <source>
        <dbReference type="SAM" id="Phobius"/>
    </source>
</evidence>
<feature type="transmembrane region" description="Helical" evidence="6">
    <location>
        <begin position="166"/>
        <end position="184"/>
    </location>
</feature>
<dbReference type="STRING" id="490189.SAMN02927903_00312"/>
<feature type="transmembrane region" description="Helical" evidence="6">
    <location>
        <begin position="30"/>
        <end position="47"/>
    </location>
</feature>
<reference evidence="7 8" key="1">
    <citation type="submission" date="2016-10" db="EMBL/GenBank/DDBJ databases">
        <authorList>
            <person name="de Groot N.N."/>
        </authorList>
    </citation>
    <scope>NUCLEOTIDE SEQUENCE [LARGE SCALE GENOMIC DNA]</scope>
    <source>
        <strain evidence="7 8">CGMCC 1.7031</strain>
    </source>
</reference>
<name>A0A1G5BAY7_9FLAO</name>
<comment type="similarity">
    <text evidence="2">Belongs to the TMEM86 family.</text>
</comment>
<proteinExistence type="inferred from homology"/>
<dbReference type="PANTHER" id="PTHR31885">
    <property type="entry name" value="GH04784P"/>
    <property type="match status" value="1"/>
</dbReference>
<organism evidence="7 8">
    <name type="scientific">Flavobacterium caeni</name>
    <dbReference type="NCBI Taxonomy" id="490189"/>
    <lineage>
        <taxon>Bacteria</taxon>
        <taxon>Pseudomonadati</taxon>
        <taxon>Bacteroidota</taxon>
        <taxon>Flavobacteriia</taxon>
        <taxon>Flavobacteriales</taxon>
        <taxon>Flavobacteriaceae</taxon>
        <taxon>Flavobacterium</taxon>
    </lineage>
</organism>
<dbReference type="InterPro" id="IPR012506">
    <property type="entry name" value="TMEM86B-like"/>
</dbReference>
<protein>
    <submittedName>
        <fullName evidence="7">Uncharacterized membrane protein YhhN</fullName>
    </submittedName>
</protein>
<feature type="transmembrane region" description="Helical" evidence="6">
    <location>
        <begin position="78"/>
        <end position="97"/>
    </location>
</feature>
<feature type="transmembrane region" description="Helical" evidence="6">
    <location>
        <begin position="7"/>
        <end position="24"/>
    </location>
</feature>
<feature type="transmembrane region" description="Helical" evidence="6">
    <location>
        <begin position="54"/>
        <end position="72"/>
    </location>
</feature>
<evidence type="ECO:0000313" key="7">
    <source>
        <dbReference type="EMBL" id="SCX87297.1"/>
    </source>
</evidence>
<dbReference type="OrthoDB" id="5651790at2"/>
<feature type="transmembrane region" description="Helical" evidence="6">
    <location>
        <begin position="109"/>
        <end position="129"/>
    </location>
</feature>
<keyword evidence="3 6" id="KW-0812">Transmembrane</keyword>
<evidence type="ECO:0000313" key="8">
    <source>
        <dbReference type="Proteomes" id="UP000199354"/>
    </source>
</evidence>
<dbReference type="RefSeq" id="WP_091140490.1">
    <property type="nucleotide sequence ID" value="NZ_FMVF01000002.1"/>
</dbReference>
<comment type="subcellular location">
    <subcellularLocation>
        <location evidence="1">Membrane</location>
        <topology evidence="1">Multi-pass membrane protein</topology>
    </subcellularLocation>
</comment>
<evidence type="ECO:0000256" key="5">
    <source>
        <dbReference type="ARBA" id="ARBA00023136"/>
    </source>
</evidence>
<gene>
    <name evidence="7" type="ORF">SAMN02927903_00312</name>
</gene>
<keyword evidence="4 6" id="KW-1133">Transmembrane helix</keyword>